<keyword evidence="8" id="KW-0458">Lysosome</keyword>
<dbReference type="Pfam" id="PF00397">
    <property type="entry name" value="WW"/>
    <property type="match status" value="2"/>
</dbReference>
<evidence type="ECO:0000313" key="10">
    <source>
        <dbReference type="EMBL" id="KAH3775070.1"/>
    </source>
</evidence>
<dbReference type="PANTHER" id="PTHR43157:SF31">
    <property type="entry name" value="PHOSPHATIDYLINOSITOL-GLYCAN BIOSYNTHESIS CLASS F PROTEIN"/>
    <property type="match status" value="1"/>
</dbReference>
<dbReference type="InterPro" id="IPR036020">
    <property type="entry name" value="WW_dom_sf"/>
</dbReference>
<dbReference type="Gene3D" id="2.20.70.10">
    <property type="match status" value="2"/>
</dbReference>
<dbReference type="SUPFAM" id="SSF51045">
    <property type="entry name" value="WW domain"/>
    <property type="match status" value="2"/>
</dbReference>
<evidence type="ECO:0000256" key="1">
    <source>
        <dbReference type="ARBA" id="ARBA00004371"/>
    </source>
</evidence>
<dbReference type="PANTHER" id="PTHR43157">
    <property type="entry name" value="PHOSPHATIDYLINOSITOL-GLYCAN BIOSYNTHESIS CLASS F PROTEIN-RELATED"/>
    <property type="match status" value="1"/>
</dbReference>
<dbReference type="PROSITE" id="PS01159">
    <property type="entry name" value="WW_DOMAIN_1"/>
    <property type="match status" value="2"/>
</dbReference>
<reference evidence="10" key="1">
    <citation type="journal article" date="2019" name="bioRxiv">
        <title>The Genome of the Zebra Mussel, Dreissena polymorpha: A Resource for Invasive Species Research.</title>
        <authorList>
            <person name="McCartney M.A."/>
            <person name="Auch B."/>
            <person name="Kono T."/>
            <person name="Mallez S."/>
            <person name="Zhang Y."/>
            <person name="Obille A."/>
            <person name="Becker A."/>
            <person name="Abrahante J.E."/>
            <person name="Garbe J."/>
            <person name="Badalamenti J.P."/>
            <person name="Herman A."/>
            <person name="Mangelson H."/>
            <person name="Liachko I."/>
            <person name="Sullivan S."/>
            <person name="Sone E.D."/>
            <person name="Koren S."/>
            <person name="Silverstein K.A.T."/>
            <person name="Beckman K.B."/>
            <person name="Gohl D.M."/>
        </authorList>
    </citation>
    <scope>NUCLEOTIDE SEQUENCE</scope>
    <source>
        <strain evidence="10">Duluth1</strain>
        <tissue evidence="10">Whole animal</tissue>
    </source>
</reference>
<dbReference type="SMART" id="SM00456">
    <property type="entry name" value="WW"/>
    <property type="match status" value="2"/>
</dbReference>
<dbReference type="InterPro" id="IPR036291">
    <property type="entry name" value="NAD(P)-bd_dom_sf"/>
</dbReference>
<dbReference type="CDD" id="cd00201">
    <property type="entry name" value="WW"/>
    <property type="match status" value="2"/>
</dbReference>
<dbReference type="FunFam" id="3.40.50.720:FF:000353">
    <property type="entry name" value="WW domain-containing oxidoreductase"/>
    <property type="match status" value="1"/>
</dbReference>
<keyword evidence="4" id="KW-0879">Wnt signaling pathway</keyword>
<dbReference type="OrthoDB" id="9989144at2759"/>
<evidence type="ECO:0000256" key="3">
    <source>
        <dbReference type="ARBA" id="ARBA00016094"/>
    </source>
</evidence>
<feature type="domain" description="WW" evidence="9">
    <location>
        <begin position="12"/>
        <end position="45"/>
    </location>
</feature>
<dbReference type="EMBL" id="JAIWYP010000009">
    <property type="protein sequence ID" value="KAH3775070.1"/>
    <property type="molecule type" value="Genomic_DNA"/>
</dbReference>
<name>A0A9D4II40_DREPO</name>
<reference evidence="10" key="2">
    <citation type="submission" date="2020-11" db="EMBL/GenBank/DDBJ databases">
        <authorList>
            <person name="McCartney M.A."/>
            <person name="Auch B."/>
            <person name="Kono T."/>
            <person name="Mallez S."/>
            <person name="Becker A."/>
            <person name="Gohl D.M."/>
            <person name="Silverstein K.A.T."/>
            <person name="Koren S."/>
            <person name="Bechman K.B."/>
            <person name="Herman A."/>
            <person name="Abrahante J.E."/>
            <person name="Garbe J."/>
        </authorList>
    </citation>
    <scope>NUCLEOTIDE SEQUENCE</scope>
    <source>
        <strain evidence="10">Duluth1</strain>
        <tissue evidence="10">Whole animal</tissue>
    </source>
</reference>
<dbReference type="AlphaFoldDB" id="A0A9D4II40"/>
<dbReference type="GO" id="GO:0005794">
    <property type="term" value="C:Golgi apparatus"/>
    <property type="evidence" value="ECO:0007669"/>
    <property type="project" value="UniProtKB-SubCell"/>
</dbReference>
<evidence type="ECO:0000256" key="8">
    <source>
        <dbReference type="ARBA" id="ARBA00023228"/>
    </source>
</evidence>
<gene>
    <name evidence="10" type="ORF">DPMN_176466</name>
</gene>
<keyword evidence="11" id="KW-1185">Reference proteome</keyword>
<dbReference type="SUPFAM" id="SSF51735">
    <property type="entry name" value="NAD(P)-binding Rossmann-fold domains"/>
    <property type="match status" value="1"/>
</dbReference>
<keyword evidence="5" id="KW-0053">Apoptosis</keyword>
<proteinExistence type="predicted"/>
<keyword evidence="7" id="KW-0333">Golgi apparatus</keyword>
<feature type="domain" description="WW" evidence="9">
    <location>
        <begin position="53"/>
        <end position="86"/>
    </location>
</feature>
<evidence type="ECO:0000256" key="2">
    <source>
        <dbReference type="ARBA" id="ARBA00004555"/>
    </source>
</evidence>
<evidence type="ECO:0000256" key="6">
    <source>
        <dbReference type="ARBA" id="ARBA00023002"/>
    </source>
</evidence>
<dbReference type="GO" id="GO:0016055">
    <property type="term" value="P:Wnt signaling pathway"/>
    <property type="evidence" value="ECO:0007669"/>
    <property type="project" value="UniProtKB-KW"/>
</dbReference>
<comment type="subcellular location">
    <subcellularLocation>
        <location evidence="2">Golgi apparatus</location>
    </subcellularLocation>
    <subcellularLocation>
        <location evidence="1">Lysosome</location>
    </subcellularLocation>
</comment>
<keyword evidence="6" id="KW-0560">Oxidoreductase</keyword>
<organism evidence="10 11">
    <name type="scientific">Dreissena polymorpha</name>
    <name type="common">Zebra mussel</name>
    <name type="synonym">Mytilus polymorpha</name>
    <dbReference type="NCBI Taxonomy" id="45954"/>
    <lineage>
        <taxon>Eukaryota</taxon>
        <taxon>Metazoa</taxon>
        <taxon>Spiralia</taxon>
        <taxon>Lophotrochozoa</taxon>
        <taxon>Mollusca</taxon>
        <taxon>Bivalvia</taxon>
        <taxon>Autobranchia</taxon>
        <taxon>Heteroconchia</taxon>
        <taxon>Euheterodonta</taxon>
        <taxon>Imparidentia</taxon>
        <taxon>Neoheterodontei</taxon>
        <taxon>Myida</taxon>
        <taxon>Dreissenoidea</taxon>
        <taxon>Dreissenidae</taxon>
        <taxon>Dreissena</taxon>
    </lineage>
</organism>
<dbReference type="GO" id="GO:0006915">
    <property type="term" value="P:apoptotic process"/>
    <property type="evidence" value="ECO:0007669"/>
    <property type="project" value="UniProtKB-KW"/>
</dbReference>
<dbReference type="Proteomes" id="UP000828390">
    <property type="component" value="Unassembled WGS sequence"/>
</dbReference>
<dbReference type="PRINTS" id="PR00081">
    <property type="entry name" value="GDHRDH"/>
</dbReference>
<protein>
    <recommendedName>
        <fullName evidence="3">WW domain-containing oxidoreductase</fullName>
    </recommendedName>
</protein>
<dbReference type="GO" id="GO:0005764">
    <property type="term" value="C:lysosome"/>
    <property type="evidence" value="ECO:0007669"/>
    <property type="project" value="UniProtKB-SubCell"/>
</dbReference>
<dbReference type="Pfam" id="PF00106">
    <property type="entry name" value="adh_short"/>
    <property type="match status" value="1"/>
</dbReference>
<dbReference type="InterPro" id="IPR001202">
    <property type="entry name" value="WW_dom"/>
</dbReference>
<evidence type="ECO:0000313" key="11">
    <source>
        <dbReference type="Proteomes" id="UP000828390"/>
    </source>
</evidence>
<dbReference type="Gene3D" id="3.40.50.720">
    <property type="entry name" value="NAD(P)-binding Rossmann-like Domain"/>
    <property type="match status" value="1"/>
</dbReference>
<evidence type="ECO:0000259" key="9">
    <source>
        <dbReference type="PROSITE" id="PS50020"/>
    </source>
</evidence>
<evidence type="ECO:0000256" key="5">
    <source>
        <dbReference type="ARBA" id="ARBA00022703"/>
    </source>
</evidence>
<evidence type="ECO:0000256" key="7">
    <source>
        <dbReference type="ARBA" id="ARBA00023034"/>
    </source>
</evidence>
<dbReference type="PROSITE" id="PS50020">
    <property type="entry name" value="WW_DOMAIN_2"/>
    <property type="match status" value="2"/>
</dbReference>
<sequence length="406" mass="45636">MADPSADTDSEDEIPAGWEERITLDGEVYYANHITQTTQWEHPLSGKKKVATGELPYGWERQIQDDGTVFYVDHVNKKTTFTDPRLAFAETESSRKTFRQKFDGSSTALHILSGRDLTGKYVIITGANSGIGFETARSLAFHGAHVVMACRNLLSGQECCDRILAERPGVKVTVMKIDLASLGSVKDFAEQYKQKEWPLHYLICNAAVFGLPYTRTEDGLETTFQVNHLSHFYLTKLLWDLLMKNAPARVIVVSSESHRSGDLNALNISEEKLSPPASAYWDLKAYNNSKLCNVLFSLHLNSLLSRFGVTSVALHPGNIMYTGIQKHWWFYRLLFYMARPFTKSMQQGAATTVYCTVAPEMQNVGGMYFNNCCRCPTSSAGCDEELAKALWDISEKILRKRIGRPI</sequence>
<accession>A0A9D4II40</accession>
<dbReference type="GO" id="GO:0016491">
    <property type="term" value="F:oxidoreductase activity"/>
    <property type="evidence" value="ECO:0007669"/>
    <property type="project" value="UniProtKB-KW"/>
</dbReference>
<dbReference type="InterPro" id="IPR002347">
    <property type="entry name" value="SDR_fam"/>
</dbReference>
<evidence type="ECO:0000256" key="4">
    <source>
        <dbReference type="ARBA" id="ARBA00022687"/>
    </source>
</evidence>
<comment type="caution">
    <text evidence="10">The sequence shown here is derived from an EMBL/GenBank/DDBJ whole genome shotgun (WGS) entry which is preliminary data.</text>
</comment>